<evidence type="ECO:0000256" key="1">
    <source>
        <dbReference type="SAM" id="MobiDB-lite"/>
    </source>
</evidence>
<sequence length="548" mass="55551">MQTLMIDSLVGRAARWSSVGVLLAALVPAGVGAQDAAAPAAPAVNVPVRDVSAVVARTAQPLGGATSVRVLSDGSIFVNDTQRRRLIKFDASLANPIVVADTAPGGLMPYGMRPLGLMPYLGDSTIVVDASTMSLVVIDGRGRTLRVMASPRTNDINALANANLGSHAFDAKGRLYYRQGAAGGPGGAMFGNGNDRGGNNNNRGQGAPGGQGGGNRGGGGGFGGPPGGGGGFGGGGFGGGFGGGPGGPGGQGGQGGGPGARGFNPGNQPDSVPIVRVDFDTRKADTVAFVKVPKNETQMTRGEDGSTRLTMKINPLPQGDDWALLADGTVAVMRVLDYHVDYYRPDGTHSASDKLPFDWKHISDEEKTKMVDSLSTIAKAASERAGGGAGGGGGFRMQFEPIGADKLPDYFPPIRQGSSIADNAGNLWVVPSTSNLSAQLAQSVMGGRGGMGPGMGPMGPGGPGGPPGAPGAPRDSTRQGPPGGMMGLMPNMANLPPLVYDVISAEGKLTHRVKLPGGRQIVGFGPNGVIFLQAREGREVFLETVKLN</sequence>
<gene>
    <name evidence="3" type="ordered locus">GAU_2168</name>
</gene>
<dbReference type="HOGENOM" id="CLU_598205_0_0_0"/>
<evidence type="ECO:0000313" key="3">
    <source>
        <dbReference type="EMBL" id="BAH39210.1"/>
    </source>
</evidence>
<proteinExistence type="predicted"/>
<dbReference type="STRING" id="379066.GAU_2168"/>
<feature type="region of interest" description="Disordered" evidence="1">
    <location>
        <begin position="187"/>
        <end position="272"/>
    </location>
</feature>
<accession>C1A9N3</accession>
<keyword evidence="4" id="KW-1185">Reference proteome</keyword>
<dbReference type="eggNOG" id="ENOG5030252">
    <property type="taxonomic scope" value="Bacteria"/>
</dbReference>
<dbReference type="Proteomes" id="UP000002209">
    <property type="component" value="Chromosome"/>
</dbReference>
<dbReference type="AlphaFoldDB" id="C1A9N3"/>
<feature type="compositionally biased region" description="Gly residues" evidence="1">
    <location>
        <begin position="187"/>
        <end position="196"/>
    </location>
</feature>
<protein>
    <submittedName>
        <fullName evidence="3">Uncharacterized protein</fullName>
    </submittedName>
</protein>
<evidence type="ECO:0000313" key="4">
    <source>
        <dbReference type="Proteomes" id="UP000002209"/>
    </source>
</evidence>
<keyword evidence="2" id="KW-0732">Signal</keyword>
<dbReference type="SUPFAM" id="SSF63829">
    <property type="entry name" value="Calcium-dependent phosphotriesterase"/>
    <property type="match status" value="1"/>
</dbReference>
<name>C1A9N3_GEMAT</name>
<evidence type="ECO:0000256" key="2">
    <source>
        <dbReference type="SAM" id="SignalP"/>
    </source>
</evidence>
<feature type="chain" id="PRO_5002906748" evidence="2">
    <location>
        <begin position="34"/>
        <end position="548"/>
    </location>
</feature>
<feature type="signal peptide" evidence="2">
    <location>
        <begin position="1"/>
        <end position="33"/>
    </location>
</feature>
<dbReference type="RefSeq" id="WP_012683657.1">
    <property type="nucleotide sequence ID" value="NC_012489.1"/>
</dbReference>
<dbReference type="EMBL" id="AP009153">
    <property type="protein sequence ID" value="BAH39210.1"/>
    <property type="molecule type" value="Genomic_DNA"/>
</dbReference>
<feature type="compositionally biased region" description="Gly residues" evidence="1">
    <location>
        <begin position="448"/>
        <end position="462"/>
    </location>
</feature>
<organism evidence="3 4">
    <name type="scientific">Gemmatimonas aurantiaca (strain DSM 14586 / JCM 11422 / NBRC 100505 / T-27)</name>
    <dbReference type="NCBI Taxonomy" id="379066"/>
    <lineage>
        <taxon>Bacteria</taxon>
        <taxon>Pseudomonadati</taxon>
        <taxon>Gemmatimonadota</taxon>
        <taxon>Gemmatimonadia</taxon>
        <taxon>Gemmatimonadales</taxon>
        <taxon>Gemmatimonadaceae</taxon>
        <taxon>Gemmatimonas</taxon>
    </lineage>
</organism>
<feature type="compositionally biased region" description="Gly residues" evidence="1">
    <location>
        <begin position="206"/>
        <end position="260"/>
    </location>
</feature>
<reference evidence="4" key="1">
    <citation type="submission" date="2006-03" db="EMBL/GenBank/DDBJ databases">
        <title>Complete genome sequence of Gemmatimonas aurantiaca T-27 that represents a novel phylum Gemmatimonadetes.</title>
        <authorList>
            <person name="Takasaki K."/>
            <person name="Ichikawa N."/>
            <person name="Miura H."/>
            <person name="Matsushita S."/>
            <person name="Watanabe Y."/>
            <person name="Oguchi A."/>
            <person name="Ankai A."/>
            <person name="Yashiro I."/>
            <person name="Takahashi M."/>
            <person name="Terui Y."/>
            <person name="Fukui S."/>
            <person name="Yokoyama H."/>
            <person name="Tanikawa S."/>
            <person name="Hanada S."/>
            <person name="Kamagata Y."/>
            <person name="Fujita N."/>
        </authorList>
    </citation>
    <scope>NUCLEOTIDE SEQUENCE [LARGE SCALE GENOMIC DNA]</scope>
    <source>
        <strain evidence="4">T-27 / DSM 14586 / JCM 11422 / NBRC 100505</strain>
    </source>
</reference>
<dbReference type="KEGG" id="gau:GAU_2168"/>
<feature type="region of interest" description="Disordered" evidence="1">
    <location>
        <begin position="448"/>
        <end position="484"/>
    </location>
</feature>